<dbReference type="InterPro" id="IPR050855">
    <property type="entry name" value="NDM-1-like"/>
</dbReference>
<gene>
    <name evidence="3" type="ORF">HEB94_005635</name>
</gene>
<dbReference type="PANTHER" id="PTHR42951">
    <property type="entry name" value="METALLO-BETA-LACTAMASE DOMAIN-CONTAINING"/>
    <property type="match status" value="1"/>
</dbReference>
<evidence type="ECO:0000259" key="2">
    <source>
        <dbReference type="SMART" id="SM00849"/>
    </source>
</evidence>
<dbReference type="PANTHER" id="PTHR42951:SF4">
    <property type="entry name" value="ACYL-COENZYME A THIOESTERASE MBLAC2"/>
    <property type="match status" value="1"/>
</dbReference>
<dbReference type="AlphaFoldDB" id="A0A927N4G3"/>
<organism evidence="3 4">
    <name type="scientific">Actinopolymorpha pittospori</name>
    <dbReference type="NCBI Taxonomy" id="648752"/>
    <lineage>
        <taxon>Bacteria</taxon>
        <taxon>Bacillati</taxon>
        <taxon>Actinomycetota</taxon>
        <taxon>Actinomycetes</taxon>
        <taxon>Propionibacteriales</taxon>
        <taxon>Actinopolymorphaceae</taxon>
        <taxon>Actinopolymorpha</taxon>
    </lineage>
</organism>
<evidence type="ECO:0000313" key="3">
    <source>
        <dbReference type="EMBL" id="MBE1608787.1"/>
    </source>
</evidence>
<evidence type="ECO:0000256" key="1">
    <source>
        <dbReference type="SAM" id="MobiDB-lite"/>
    </source>
</evidence>
<dbReference type="InterPro" id="IPR001279">
    <property type="entry name" value="Metallo-B-lactamas"/>
</dbReference>
<proteinExistence type="predicted"/>
<dbReference type="Proteomes" id="UP000638648">
    <property type="component" value="Unassembled WGS sequence"/>
</dbReference>
<dbReference type="GO" id="GO:0016787">
    <property type="term" value="F:hydrolase activity"/>
    <property type="evidence" value="ECO:0007669"/>
    <property type="project" value="UniProtKB-KW"/>
</dbReference>
<dbReference type="RefSeq" id="WP_192752497.1">
    <property type="nucleotide sequence ID" value="NZ_BAABJL010000172.1"/>
</dbReference>
<dbReference type="SMART" id="SM00849">
    <property type="entry name" value="Lactamase_B"/>
    <property type="match status" value="1"/>
</dbReference>
<dbReference type="EMBL" id="JADBEM010000001">
    <property type="protein sequence ID" value="MBE1608787.1"/>
    <property type="molecule type" value="Genomic_DNA"/>
</dbReference>
<accession>A0A927N4G3</accession>
<evidence type="ECO:0000313" key="4">
    <source>
        <dbReference type="Proteomes" id="UP000638648"/>
    </source>
</evidence>
<dbReference type="InterPro" id="IPR036866">
    <property type="entry name" value="RibonucZ/Hydroxyglut_hydro"/>
</dbReference>
<reference evidence="3" key="1">
    <citation type="submission" date="2020-10" db="EMBL/GenBank/DDBJ databases">
        <title>Sequencing the genomes of 1000 actinobacteria strains.</title>
        <authorList>
            <person name="Klenk H.-P."/>
        </authorList>
    </citation>
    <scope>NUCLEOTIDE SEQUENCE</scope>
    <source>
        <strain evidence="3">DSM 45354</strain>
    </source>
</reference>
<feature type="region of interest" description="Disordered" evidence="1">
    <location>
        <begin position="275"/>
        <end position="298"/>
    </location>
</feature>
<comment type="caution">
    <text evidence="3">The sequence shown here is derived from an EMBL/GenBank/DDBJ whole genome shotgun (WGS) entry which is preliminary data.</text>
</comment>
<dbReference type="Pfam" id="PF00753">
    <property type="entry name" value="Lactamase_B"/>
    <property type="match status" value="1"/>
</dbReference>
<keyword evidence="3" id="KW-0378">Hydrolase</keyword>
<protein>
    <submittedName>
        <fullName evidence="3">Glyoxylase-like metal-dependent hydrolase (Beta-lactamase superfamily II)</fullName>
    </submittedName>
</protein>
<keyword evidence="4" id="KW-1185">Reference proteome</keyword>
<dbReference type="SUPFAM" id="SSF56281">
    <property type="entry name" value="Metallo-hydrolase/oxidoreductase"/>
    <property type="match status" value="1"/>
</dbReference>
<name>A0A927N4G3_9ACTN</name>
<dbReference type="Gene3D" id="3.60.15.10">
    <property type="entry name" value="Ribonuclease Z/Hydroxyacylglutathione hydrolase-like"/>
    <property type="match status" value="1"/>
</dbReference>
<feature type="domain" description="Metallo-beta-lactamase" evidence="2">
    <location>
        <begin position="24"/>
        <end position="212"/>
    </location>
</feature>
<sequence>MDVQTTGWSEVGPGCFARRYASFDLTVGVVVGADGLLVVDTRGSLREADELLADLGALSKAPVRWVVDTHWHFDHSFGNARFDQATVYGHETVPAMLAEHGDKVRAELARRSPEWARDMAELVIVPPSRTFASVAVVDLGDRLVELVHPGRGHTPGDVVVRVPDADVVYAGDLVEKSGPPAYGDDSFPLEWPSTLEVMSGLVAPRTTVVPGHGAVVDQDFVARMHGEVREVADTIRRLAGEGVSVEDALAEDDWPYPKEALVEAIRRGYQHLRESGELRDAPATPGTGRTSLPLIPPQ</sequence>
<dbReference type="CDD" id="cd16282">
    <property type="entry name" value="metallo-hydrolase-like_MBL-fold"/>
    <property type="match status" value="1"/>
</dbReference>